<evidence type="ECO:0000259" key="3">
    <source>
        <dbReference type="Pfam" id="PF12850"/>
    </source>
</evidence>
<protein>
    <recommendedName>
        <fullName evidence="2">Phosphoesterase</fullName>
        <ecNumber evidence="2">3.1.4.-</ecNumber>
    </recommendedName>
</protein>
<name>A0A7C0Y7L2_9BACT</name>
<reference evidence="4" key="1">
    <citation type="journal article" date="2020" name="mSystems">
        <title>Genome- and Community-Level Interaction Insights into Carbon Utilization and Element Cycling Functions of Hydrothermarchaeota in Hydrothermal Sediment.</title>
        <authorList>
            <person name="Zhou Z."/>
            <person name="Liu Y."/>
            <person name="Xu W."/>
            <person name="Pan J."/>
            <person name="Luo Z.H."/>
            <person name="Li M."/>
        </authorList>
    </citation>
    <scope>NUCLEOTIDE SEQUENCE [LARGE SCALE GENOMIC DNA]</scope>
    <source>
        <strain evidence="4">HyVt-115</strain>
    </source>
</reference>
<dbReference type="InterPro" id="IPR029052">
    <property type="entry name" value="Metallo-depent_PP-like"/>
</dbReference>
<comment type="cofactor">
    <cofactor evidence="2">
        <name>a divalent metal cation</name>
        <dbReference type="ChEBI" id="CHEBI:60240"/>
    </cofactor>
</comment>
<dbReference type="Pfam" id="PF12850">
    <property type="entry name" value="Metallophos_2"/>
    <property type="match status" value="1"/>
</dbReference>
<dbReference type="GO" id="GO:0016787">
    <property type="term" value="F:hydrolase activity"/>
    <property type="evidence" value="ECO:0007669"/>
    <property type="project" value="UniProtKB-UniRule"/>
</dbReference>
<evidence type="ECO:0000256" key="2">
    <source>
        <dbReference type="RuleBase" id="RU362039"/>
    </source>
</evidence>
<proteinExistence type="inferred from homology"/>
<dbReference type="EC" id="3.1.4.-" evidence="2"/>
<sequence length="166" mass="17950">MTLIGVLSDTHIPVVVPRLPREILEILGKEGVSLILHAGDMVVSGVVDDLLEVAPVKAVAGNMDHPPVQEAWPFRDVVQVEDVRIGLIHGWGPPQGLPSRVLDAFAQDNVDCVVFGHSHLPLNERRGGVVLFNPGTPTDTRFSSIKSLGILEVEGGEIRGRHIFLP</sequence>
<dbReference type="SUPFAM" id="SSF56300">
    <property type="entry name" value="Metallo-dependent phosphatases"/>
    <property type="match status" value="1"/>
</dbReference>
<comment type="similarity">
    <text evidence="1 2">Belongs to the metallophosphoesterase superfamily. YfcE family.</text>
</comment>
<organism evidence="4">
    <name type="scientific">Thermosulfidibacter takaii</name>
    <dbReference type="NCBI Taxonomy" id="412593"/>
    <lineage>
        <taxon>Bacteria</taxon>
        <taxon>Pseudomonadati</taxon>
        <taxon>Thermosulfidibacterota</taxon>
        <taxon>Thermosulfidibacteria</taxon>
        <taxon>Thermosulfidibacterales</taxon>
        <taxon>Thermosulfidibacteraceae</taxon>
    </lineage>
</organism>
<keyword evidence="2" id="KW-0479">Metal-binding</keyword>
<dbReference type="InterPro" id="IPR000979">
    <property type="entry name" value="Phosphodiesterase_MJ0936/Vps29"/>
</dbReference>
<dbReference type="PANTHER" id="PTHR11124">
    <property type="entry name" value="VACUOLAR SORTING PROTEIN VPS29"/>
    <property type="match status" value="1"/>
</dbReference>
<feature type="domain" description="Calcineurin-like phosphoesterase" evidence="3">
    <location>
        <begin position="4"/>
        <end position="155"/>
    </location>
</feature>
<comment type="caution">
    <text evidence="4">The sequence shown here is derived from an EMBL/GenBank/DDBJ whole genome shotgun (WGS) entry which is preliminary data.</text>
</comment>
<gene>
    <name evidence="4" type="ORF">ENF32_00235</name>
</gene>
<dbReference type="EMBL" id="DQWS01000010">
    <property type="protein sequence ID" value="HDD52486.1"/>
    <property type="molecule type" value="Genomic_DNA"/>
</dbReference>
<dbReference type="GO" id="GO:0046872">
    <property type="term" value="F:metal ion binding"/>
    <property type="evidence" value="ECO:0007669"/>
    <property type="project" value="UniProtKB-KW"/>
</dbReference>
<accession>A0A7C0Y7L2</accession>
<evidence type="ECO:0000313" key="4">
    <source>
        <dbReference type="EMBL" id="HDD52486.1"/>
    </source>
</evidence>
<dbReference type="AlphaFoldDB" id="A0A7C0Y7L2"/>
<evidence type="ECO:0000256" key="1">
    <source>
        <dbReference type="ARBA" id="ARBA00008950"/>
    </source>
</evidence>
<dbReference type="Proteomes" id="UP000885690">
    <property type="component" value="Unassembled WGS sequence"/>
</dbReference>
<dbReference type="NCBIfam" id="TIGR00040">
    <property type="entry name" value="yfcE"/>
    <property type="match status" value="1"/>
</dbReference>
<dbReference type="InterPro" id="IPR024654">
    <property type="entry name" value="Calcineurin-like_PHP_lpxH"/>
</dbReference>
<dbReference type="Gene3D" id="3.60.21.10">
    <property type="match status" value="1"/>
</dbReference>